<dbReference type="PANTHER" id="PTHR33244:SF3">
    <property type="entry name" value="PEPTIDASE A2 DOMAIN-CONTAINING PROTEIN"/>
    <property type="match status" value="1"/>
</dbReference>
<dbReference type="AlphaFoldDB" id="A0AAV4FRR6"/>
<name>A0AAV4FRR6_9GAST</name>
<evidence type="ECO:0000313" key="2">
    <source>
        <dbReference type="EMBL" id="GFR75551.1"/>
    </source>
</evidence>
<protein>
    <submittedName>
        <fullName evidence="2">Transcription factor IIIB 90 kDa subunit</fullName>
    </submittedName>
</protein>
<reference evidence="2 3" key="1">
    <citation type="journal article" date="2021" name="Elife">
        <title>Chloroplast acquisition without the gene transfer in kleptoplastic sea slugs, Plakobranchus ocellatus.</title>
        <authorList>
            <person name="Maeda T."/>
            <person name="Takahashi S."/>
            <person name="Yoshida T."/>
            <person name="Shimamura S."/>
            <person name="Takaki Y."/>
            <person name="Nagai Y."/>
            <person name="Toyoda A."/>
            <person name="Suzuki Y."/>
            <person name="Arimoto A."/>
            <person name="Ishii H."/>
            <person name="Satoh N."/>
            <person name="Nishiyama T."/>
            <person name="Hasebe M."/>
            <person name="Maruyama T."/>
            <person name="Minagawa J."/>
            <person name="Obokata J."/>
            <person name="Shigenobu S."/>
        </authorList>
    </citation>
    <scope>NUCLEOTIDE SEQUENCE [LARGE SCALE GENOMIC DNA]</scope>
</reference>
<proteinExistence type="predicted"/>
<dbReference type="Proteomes" id="UP000762676">
    <property type="component" value="Unassembled WGS sequence"/>
</dbReference>
<comment type="caution">
    <text evidence="2">The sequence shown here is derived from an EMBL/GenBank/DDBJ whole genome shotgun (WGS) entry which is preliminary data.</text>
</comment>
<keyword evidence="3" id="KW-1185">Reference proteome</keyword>
<dbReference type="EMBL" id="BMAT01007972">
    <property type="protein sequence ID" value="GFR75551.1"/>
    <property type="molecule type" value="Genomic_DNA"/>
</dbReference>
<evidence type="ECO:0000313" key="3">
    <source>
        <dbReference type="Proteomes" id="UP000762676"/>
    </source>
</evidence>
<organism evidence="2 3">
    <name type="scientific">Elysia marginata</name>
    <dbReference type="NCBI Taxonomy" id="1093978"/>
    <lineage>
        <taxon>Eukaryota</taxon>
        <taxon>Metazoa</taxon>
        <taxon>Spiralia</taxon>
        <taxon>Lophotrochozoa</taxon>
        <taxon>Mollusca</taxon>
        <taxon>Gastropoda</taxon>
        <taxon>Heterobranchia</taxon>
        <taxon>Euthyneura</taxon>
        <taxon>Panpulmonata</taxon>
        <taxon>Sacoglossa</taxon>
        <taxon>Placobranchoidea</taxon>
        <taxon>Plakobranchidae</taxon>
        <taxon>Elysia</taxon>
    </lineage>
</organism>
<feature type="region of interest" description="Disordered" evidence="1">
    <location>
        <begin position="207"/>
        <end position="227"/>
    </location>
</feature>
<evidence type="ECO:0000256" key="1">
    <source>
        <dbReference type="SAM" id="MobiDB-lite"/>
    </source>
</evidence>
<feature type="region of interest" description="Disordered" evidence="1">
    <location>
        <begin position="156"/>
        <end position="184"/>
    </location>
</feature>
<dbReference type="PANTHER" id="PTHR33244">
    <property type="entry name" value="INTEGRASE CATALYTIC DOMAIN-CONTAINING PROTEIN-RELATED"/>
    <property type="match status" value="1"/>
</dbReference>
<gene>
    <name evidence="2" type="ORF">ElyMa_003923200</name>
</gene>
<accession>A0AAV4FRR6</accession>
<sequence length="227" mass="26176">MLFKELCCSTEIHPIAIPNCPQLCAYLAIQSEISSGLYKPHSTWRETLAEWELALCNRHMRDWKRWSERTKRLPPLKVGDHIRIQNQIGPNPLKWDKTGKVIEVRQFDQYVVKVDGLGRVTLQNRKFLRQYSPVIPYPPTKSIAIDIPIPTPLSQSTAPTIPIDTIPPKPPTSNNRSHSQIADRPWEPKYHNTTYIARRHKVHSHHTTSITLRDCTPGHPYPHTPNI</sequence>